<proteinExistence type="predicted"/>
<dbReference type="AlphaFoldDB" id="A0A926DGC4"/>
<reference evidence="1" key="1">
    <citation type="submission" date="2020-08" db="EMBL/GenBank/DDBJ databases">
        <title>Genome public.</title>
        <authorList>
            <person name="Liu C."/>
            <person name="Sun Q."/>
        </authorList>
    </citation>
    <scope>NUCLEOTIDE SEQUENCE</scope>
    <source>
        <strain evidence="1">BX7</strain>
    </source>
</reference>
<sequence length="141" mass="15660">MKKIINNKLYNTDTAERIACWDNGLLPTDFSRCSEELYRKRTGEFFLFGSGGANSKYAVSRGDNRWQGGSQITPLSWDSAREWAEEKLSANEYEAIFGEVSEDNGKTAITINITVSKAETARRAASQAGMSLSGYIESLIK</sequence>
<protein>
    <submittedName>
        <fullName evidence="1">Uncharacterized protein</fullName>
    </submittedName>
</protein>
<dbReference type="RefSeq" id="WP_249301801.1">
    <property type="nucleotide sequence ID" value="NZ_JACRSP010000007.1"/>
</dbReference>
<comment type="caution">
    <text evidence="1">The sequence shown here is derived from an EMBL/GenBank/DDBJ whole genome shotgun (WGS) entry which is preliminary data.</text>
</comment>
<evidence type="ECO:0000313" key="2">
    <source>
        <dbReference type="Proteomes" id="UP000620366"/>
    </source>
</evidence>
<dbReference type="EMBL" id="JACRSP010000007">
    <property type="protein sequence ID" value="MBC8537279.1"/>
    <property type="molecule type" value="Genomic_DNA"/>
</dbReference>
<evidence type="ECO:0000313" key="1">
    <source>
        <dbReference type="EMBL" id="MBC8537279.1"/>
    </source>
</evidence>
<gene>
    <name evidence="1" type="ORF">H8695_11325</name>
</gene>
<name>A0A926DGC4_9FIRM</name>
<dbReference type="Proteomes" id="UP000620366">
    <property type="component" value="Unassembled WGS sequence"/>
</dbReference>
<organism evidence="1 2">
    <name type="scientific">Feifania hominis</name>
    <dbReference type="NCBI Taxonomy" id="2763660"/>
    <lineage>
        <taxon>Bacteria</taxon>
        <taxon>Bacillati</taxon>
        <taxon>Bacillota</taxon>
        <taxon>Clostridia</taxon>
        <taxon>Eubacteriales</taxon>
        <taxon>Feifaniaceae</taxon>
        <taxon>Feifania</taxon>
    </lineage>
</organism>
<accession>A0A926DGC4</accession>
<keyword evidence="2" id="KW-1185">Reference proteome</keyword>